<evidence type="ECO:0000256" key="5">
    <source>
        <dbReference type="ARBA" id="ARBA00022475"/>
    </source>
</evidence>
<dbReference type="GO" id="GO:0050380">
    <property type="term" value="F:undecaprenyl-diphosphatase activity"/>
    <property type="evidence" value="ECO:0007669"/>
    <property type="project" value="UniProtKB-UniRule"/>
</dbReference>
<feature type="transmembrane region" description="Helical" evidence="17">
    <location>
        <begin position="151"/>
        <end position="172"/>
    </location>
</feature>
<comment type="subcellular location">
    <subcellularLocation>
        <location evidence="1 17">Cell membrane</location>
        <topology evidence="1 17">Multi-pass membrane protein</topology>
    </subcellularLocation>
</comment>
<keyword evidence="13 17" id="KW-0961">Cell wall biogenesis/degradation</keyword>
<keyword evidence="11 17" id="KW-0472">Membrane</keyword>
<organism evidence="18 19">
    <name type="scientific">Clostridium aceticum</name>
    <dbReference type="NCBI Taxonomy" id="84022"/>
    <lineage>
        <taxon>Bacteria</taxon>
        <taxon>Bacillati</taxon>
        <taxon>Bacillota</taxon>
        <taxon>Clostridia</taxon>
        <taxon>Eubacteriales</taxon>
        <taxon>Clostridiaceae</taxon>
        <taxon>Clostridium</taxon>
    </lineage>
</organism>
<dbReference type="STRING" id="84022.CACET_c35410"/>
<evidence type="ECO:0000256" key="9">
    <source>
        <dbReference type="ARBA" id="ARBA00022984"/>
    </source>
</evidence>
<dbReference type="HAMAP" id="MF_01006">
    <property type="entry name" value="Undec_diphosphatase"/>
    <property type="match status" value="1"/>
</dbReference>
<reference evidence="18 19" key="1">
    <citation type="submission" date="2014-10" db="EMBL/GenBank/DDBJ databases">
        <title>Genome sequence of Clostridium aceticum DSM 1496.</title>
        <authorList>
            <person name="Poehlein A."/>
            <person name="Schiel-Bengelsdorf B."/>
            <person name="Gottschalk G."/>
            <person name="Duerre P."/>
            <person name="Daniel R."/>
        </authorList>
    </citation>
    <scope>NUCLEOTIDE SEQUENCE [LARGE SCALE GENOMIC DNA]</scope>
    <source>
        <strain evidence="18 19">DSM 1496</strain>
    </source>
</reference>
<keyword evidence="10 17" id="KW-1133">Transmembrane helix</keyword>
<dbReference type="InterPro" id="IPR003824">
    <property type="entry name" value="UppP"/>
</dbReference>
<comment type="similarity">
    <text evidence="2 17">Belongs to the UppP family.</text>
</comment>
<keyword evidence="5 17" id="KW-1003">Cell membrane</keyword>
<dbReference type="OrthoDB" id="9808289at2"/>
<dbReference type="EMBL" id="CP009687">
    <property type="protein sequence ID" value="AKL96972.1"/>
    <property type="molecule type" value="Genomic_DNA"/>
</dbReference>
<comment type="function">
    <text evidence="17">Catalyzes the dephosphorylation of undecaprenyl diphosphate (UPP). Confers resistance to bacitracin.</text>
</comment>
<evidence type="ECO:0000256" key="8">
    <source>
        <dbReference type="ARBA" id="ARBA00022960"/>
    </source>
</evidence>
<evidence type="ECO:0000256" key="12">
    <source>
        <dbReference type="ARBA" id="ARBA00023251"/>
    </source>
</evidence>
<dbReference type="GO" id="GO:0046677">
    <property type="term" value="P:response to antibiotic"/>
    <property type="evidence" value="ECO:0007669"/>
    <property type="project" value="UniProtKB-UniRule"/>
</dbReference>
<evidence type="ECO:0000256" key="16">
    <source>
        <dbReference type="ARBA" id="ARBA00047594"/>
    </source>
</evidence>
<evidence type="ECO:0000256" key="13">
    <source>
        <dbReference type="ARBA" id="ARBA00023316"/>
    </source>
</evidence>
<keyword evidence="7 17" id="KW-0378">Hydrolase</keyword>
<dbReference type="KEGG" id="cace:CACET_c35410"/>
<dbReference type="PANTHER" id="PTHR30622:SF2">
    <property type="entry name" value="UNDECAPRENYL-DIPHOSPHATASE"/>
    <property type="match status" value="1"/>
</dbReference>
<sequence>MTVLKAIILGVIQGLTEFLPVSSSGHLAVAQSLLNVPEDRILFLSVMLHFGTLISIFFIYAGDILIICREFVLMFFDLFRGKGFNLNNEHRKLGVFIIVATIPTGLMGIFLGDIFESFFTSQLIIGVSLIITGTLLWTAEKIHVGKRTIRQMHWFDALIVGIFQGFAITPGISRSGSTIVGSLFRGFNKELATKFAFLISIPPILGATLLEAKDALTMGTGDITFSIILAGILAAFLSGIFAIRTLINFIKREKLYYFSFYTWTVGSILVLLHFIY</sequence>
<evidence type="ECO:0000256" key="3">
    <source>
        <dbReference type="ARBA" id="ARBA00012374"/>
    </source>
</evidence>
<comment type="catalytic activity">
    <reaction evidence="16 17">
        <text>di-trans,octa-cis-undecaprenyl diphosphate + H2O = di-trans,octa-cis-undecaprenyl phosphate + phosphate + H(+)</text>
        <dbReference type="Rhea" id="RHEA:28094"/>
        <dbReference type="ChEBI" id="CHEBI:15377"/>
        <dbReference type="ChEBI" id="CHEBI:15378"/>
        <dbReference type="ChEBI" id="CHEBI:43474"/>
        <dbReference type="ChEBI" id="CHEBI:58405"/>
        <dbReference type="ChEBI" id="CHEBI:60392"/>
        <dbReference type="EC" id="3.6.1.27"/>
    </reaction>
</comment>
<dbReference type="Pfam" id="PF02673">
    <property type="entry name" value="BacA"/>
    <property type="match status" value="1"/>
</dbReference>
<evidence type="ECO:0000313" key="19">
    <source>
        <dbReference type="Proteomes" id="UP000035704"/>
    </source>
</evidence>
<feature type="transmembrane region" description="Helical" evidence="17">
    <location>
        <begin position="118"/>
        <end position="139"/>
    </location>
</feature>
<accession>A0A0D8IBI3</accession>
<evidence type="ECO:0000256" key="1">
    <source>
        <dbReference type="ARBA" id="ARBA00004651"/>
    </source>
</evidence>
<dbReference type="GO" id="GO:0071555">
    <property type="term" value="P:cell wall organization"/>
    <property type="evidence" value="ECO:0007669"/>
    <property type="project" value="UniProtKB-KW"/>
</dbReference>
<dbReference type="Proteomes" id="UP000035704">
    <property type="component" value="Chromosome"/>
</dbReference>
<evidence type="ECO:0000256" key="7">
    <source>
        <dbReference type="ARBA" id="ARBA00022801"/>
    </source>
</evidence>
<evidence type="ECO:0000256" key="15">
    <source>
        <dbReference type="ARBA" id="ARBA00032932"/>
    </source>
</evidence>
<feature type="transmembrane region" description="Helical" evidence="17">
    <location>
        <begin position="93"/>
        <end position="112"/>
    </location>
</feature>
<protein>
    <recommendedName>
        <fullName evidence="4 17">Undecaprenyl-diphosphatase</fullName>
        <ecNumber evidence="3 17">3.6.1.27</ecNumber>
    </recommendedName>
    <alternativeName>
        <fullName evidence="15 17">Bacitracin resistance protein</fullName>
    </alternativeName>
    <alternativeName>
        <fullName evidence="14 17">Undecaprenyl pyrophosphate phosphatase</fullName>
    </alternativeName>
</protein>
<dbReference type="RefSeq" id="WP_044824386.1">
    <property type="nucleotide sequence ID" value="NZ_CP009687.1"/>
</dbReference>
<keyword evidence="6 17" id="KW-0812">Transmembrane</keyword>
<dbReference type="GO" id="GO:0005886">
    <property type="term" value="C:plasma membrane"/>
    <property type="evidence" value="ECO:0007669"/>
    <property type="project" value="UniProtKB-SubCell"/>
</dbReference>
<evidence type="ECO:0000256" key="6">
    <source>
        <dbReference type="ARBA" id="ARBA00022692"/>
    </source>
</evidence>
<keyword evidence="12 17" id="KW-0046">Antibiotic resistance</keyword>
<feature type="transmembrane region" description="Helical" evidence="17">
    <location>
        <begin position="223"/>
        <end position="243"/>
    </location>
</feature>
<name>A0A0D8IBI3_9CLOT</name>
<evidence type="ECO:0000256" key="11">
    <source>
        <dbReference type="ARBA" id="ARBA00023136"/>
    </source>
</evidence>
<dbReference type="PANTHER" id="PTHR30622">
    <property type="entry name" value="UNDECAPRENYL-DIPHOSPHATASE"/>
    <property type="match status" value="1"/>
</dbReference>
<evidence type="ECO:0000256" key="4">
    <source>
        <dbReference type="ARBA" id="ARBA00021581"/>
    </source>
</evidence>
<dbReference type="EC" id="3.6.1.27" evidence="3 17"/>
<dbReference type="GO" id="GO:0008360">
    <property type="term" value="P:regulation of cell shape"/>
    <property type="evidence" value="ECO:0007669"/>
    <property type="project" value="UniProtKB-KW"/>
</dbReference>
<evidence type="ECO:0000256" key="2">
    <source>
        <dbReference type="ARBA" id="ARBA00010621"/>
    </source>
</evidence>
<evidence type="ECO:0000256" key="14">
    <source>
        <dbReference type="ARBA" id="ARBA00032707"/>
    </source>
</evidence>
<dbReference type="GO" id="GO:0009252">
    <property type="term" value="P:peptidoglycan biosynthetic process"/>
    <property type="evidence" value="ECO:0007669"/>
    <property type="project" value="UniProtKB-KW"/>
</dbReference>
<evidence type="ECO:0000256" key="17">
    <source>
        <dbReference type="HAMAP-Rule" id="MF_01006"/>
    </source>
</evidence>
<proteinExistence type="inferred from homology"/>
<gene>
    <name evidence="18" type="primary">uppP2</name>
    <name evidence="17" type="synonym">uppP</name>
    <name evidence="18" type="ORF">CACET_c35410</name>
</gene>
<dbReference type="AlphaFoldDB" id="A0A0D8IBI3"/>
<keyword evidence="9 17" id="KW-0573">Peptidoglycan synthesis</keyword>
<evidence type="ECO:0000313" key="18">
    <source>
        <dbReference type="EMBL" id="AKL96972.1"/>
    </source>
</evidence>
<evidence type="ECO:0000256" key="10">
    <source>
        <dbReference type="ARBA" id="ARBA00022989"/>
    </source>
</evidence>
<feature type="transmembrane region" description="Helical" evidence="17">
    <location>
        <begin position="255"/>
        <end position="275"/>
    </location>
</feature>
<feature type="transmembrane region" description="Helical" evidence="17">
    <location>
        <begin position="46"/>
        <end position="72"/>
    </location>
</feature>
<keyword evidence="8 17" id="KW-0133">Cell shape</keyword>
<comment type="miscellaneous">
    <text evidence="17">Bacitracin is thought to be involved in the inhibition of peptidoglycan synthesis by sequestering undecaprenyl diphosphate, thereby reducing the pool of lipid carrier available.</text>
</comment>
<keyword evidence="19" id="KW-1185">Reference proteome</keyword>
<dbReference type="PATRIC" id="fig|84022.5.peg.3703"/>